<evidence type="ECO:0000256" key="1">
    <source>
        <dbReference type="SAM" id="MobiDB-lite"/>
    </source>
</evidence>
<dbReference type="PROSITE" id="PS51766">
    <property type="entry name" value="DOCKERIN"/>
    <property type="match status" value="1"/>
</dbReference>
<dbReference type="CDD" id="cd01833">
    <property type="entry name" value="XynB_like"/>
    <property type="match status" value="2"/>
</dbReference>
<reference evidence="3 4" key="2">
    <citation type="journal article" date="2012" name="Stand. Genomic Sci.">
        <title>Complete Genome Sequence of Clostridium clariflavum DSM 19732.</title>
        <authorList>
            <person name="Izquierdo J.A."/>
            <person name="Goodwin L."/>
            <person name="Davenport K.W."/>
            <person name="Teshima H."/>
            <person name="Bruce D."/>
            <person name="Detter C."/>
            <person name="Tapia R."/>
            <person name="Han S."/>
            <person name="Land M."/>
            <person name="Hauser L."/>
            <person name="Jeffries C.D."/>
            <person name="Han J."/>
            <person name="Pitluck S."/>
            <person name="Nolan M."/>
            <person name="Chen A."/>
            <person name="Huntemann M."/>
            <person name="Mavromatis K."/>
            <person name="Mikhailova N."/>
            <person name="Liolios K."/>
            <person name="Woyke T."/>
            <person name="Lynd L.R."/>
        </authorList>
    </citation>
    <scope>NUCLEOTIDE SEQUENCE [LARGE SCALE GENOMIC DNA]</scope>
    <source>
        <strain evidence="4">DSM 19732 / NBRC 101661 / EBR45</strain>
    </source>
</reference>
<dbReference type="EMBL" id="CP003065">
    <property type="protein sequence ID" value="AEV68694.1"/>
    <property type="molecule type" value="Genomic_DNA"/>
</dbReference>
<dbReference type="Gene3D" id="3.40.50.1110">
    <property type="entry name" value="SGNH hydrolase"/>
    <property type="match status" value="2"/>
</dbReference>
<dbReference type="CDD" id="cd14256">
    <property type="entry name" value="Dockerin_I"/>
    <property type="match status" value="1"/>
</dbReference>
<dbReference type="InterPro" id="IPR036514">
    <property type="entry name" value="SGNH_hydro_sf"/>
</dbReference>
<organism evidence="3 4">
    <name type="scientific">Acetivibrio clariflavus (strain DSM 19732 / NBRC 101661 / EBR45)</name>
    <name type="common">Clostridium clariflavum</name>
    <dbReference type="NCBI Taxonomy" id="720554"/>
    <lineage>
        <taxon>Bacteria</taxon>
        <taxon>Bacillati</taxon>
        <taxon>Bacillota</taxon>
        <taxon>Clostridia</taxon>
        <taxon>Eubacteriales</taxon>
        <taxon>Oscillospiraceae</taxon>
        <taxon>Acetivibrio</taxon>
    </lineage>
</organism>
<dbReference type="Gene3D" id="1.10.1330.10">
    <property type="entry name" value="Dockerin domain"/>
    <property type="match status" value="1"/>
</dbReference>
<dbReference type="SUPFAM" id="SSF63446">
    <property type="entry name" value="Type I dockerin domain"/>
    <property type="match status" value="1"/>
</dbReference>
<evidence type="ECO:0000313" key="3">
    <source>
        <dbReference type="EMBL" id="AEV68694.1"/>
    </source>
</evidence>
<feature type="region of interest" description="Disordered" evidence="1">
    <location>
        <begin position="521"/>
        <end position="540"/>
    </location>
</feature>
<dbReference type="InterPro" id="IPR036439">
    <property type="entry name" value="Dockerin_dom_sf"/>
</dbReference>
<name>G8LWM6_ACECE</name>
<dbReference type="InterPro" id="IPR013830">
    <property type="entry name" value="SGNH_hydro"/>
</dbReference>
<proteinExistence type="predicted"/>
<dbReference type="InterPro" id="IPR051532">
    <property type="entry name" value="Ester_Hydrolysis_Enzymes"/>
</dbReference>
<dbReference type="SUPFAM" id="SSF52266">
    <property type="entry name" value="SGNH hydrolase"/>
    <property type="match status" value="2"/>
</dbReference>
<sequence precursor="true">MHKLRLKASKMILSLFLISAIIGGMFAVPSFGAGRTIKIMPVGDSCTEGMGDPDMGGYRTELYRLYTEAGLSIDFVGSNRRGPNSLPDKDNEGHSGWTIPQIASNIDNWLNTYNPDVVLLWIGGNDVLLGGNVNTTGLSNLIDQIFRTKPNVTIFVADYYPWPEQIKQYNATIPGVVQQKASAGKRVYFVKLSDMQFSPNVDLSSDGLHLNVNGYSKIARIWFNSTINILREMAGTPDTQPNPTPTPVPGNDFPFPWFGTPTPTPAPGNDFPFPWFGTPTPTPAPGNNFPFPIPGDFPFPWFGSPTPAPNFPTATPNVPSSGKTIKIMPVGDSCTEGMGDPDMGGYRTELYRLYTEAGLSIDFVGSNRRGPNSLPDKDNEGHSGWTIPQIASNIDNWLNTYNPDVVLLWIGGNDVLQGRVNTEGLSNLIDQIFRTKPNVTIFVADYYPWPEQVKQYNATIPGVVQQKASAGKRVYFVKLSDMQFSPNVDLSSDGLHLNVNGYSKIARIWFNSTINILKEMAGTPNTQPTPTPIGNVKKGDINGDGEVNSIDYALLKRYLVGMDTTLPTPNSYAAADINGDGDINSLDYANLKLILLGMNN</sequence>
<protein>
    <submittedName>
        <fullName evidence="3">Lysophospholipase L1-like esterase</fullName>
    </submittedName>
</protein>
<dbReference type="eggNOG" id="COG2755">
    <property type="taxonomic scope" value="Bacteria"/>
</dbReference>
<dbReference type="KEGG" id="ccl:Clocl_2097"/>
<dbReference type="STRING" id="720554.Clocl_2097"/>
<dbReference type="GO" id="GO:0004553">
    <property type="term" value="F:hydrolase activity, hydrolyzing O-glycosyl compounds"/>
    <property type="evidence" value="ECO:0007669"/>
    <property type="project" value="InterPro"/>
</dbReference>
<dbReference type="PANTHER" id="PTHR30383:SF5">
    <property type="entry name" value="SGNH HYDROLASE-TYPE ESTERASE DOMAIN-CONTAINING PROTEIN"/>
    <property type="match status" value="1"/>
</dbReference>
<evidence type="ECO:0000313" key="4">
    <source>
        <dbReference type="Proteomes" id="UP000005435"/>
    </source>
</evidence>
<dbReference type="Pfam" id="PF13472">
    <property type="entry name" value="Lipase_GDSL_2"/>
    <property type="match status" value="2"/>
</dbReference>
<reference evidence="4" key="1">
    <citation type="submission" date="2011-12" db="EMBL/GenBank/DDBJ databases">
        <title>Complete sequence of Clostridium clariflavum DSM 19732.</title>
        <authorList>
            <consortium name="US DOE Joint Genome Institute"/>
            <person name="Lucas S."/>
            <person name="Han J."/>
            <person name="Lapidus A."/>
            <person name="Cheng J.-F."/>
            <person name="Goodwin L."/>
            <person name="Pitluck S."/>
            <person name="Peters L."/>
            <person name="Teshima H."/>
            <person name="Detter J.C."/>
            <person name="Han C."/>
            <person name="Tapia R."/>
            <person name="Land M."/>
            <person name="Hauser L."/>
            <person name="Kyrpides N."/>
            <person name="Ivanova N."/>
            <person name="Pagani I."/>
            <person name="Kitzmiller T."/>
            <person name="Lynd L."/>
            <person name="Izquierdo J."/>
            <person name="Woyke T."/>
        </authorList>
    </citation>
    <scope>NUCLEOTIDE SEQUENCE [LARGE SCALE GENOMIC DNA]</scope>
    <source>
        <strain evidence="4">DSM 19732 / NBRC 101661 / EBR45</strain>
    </source>
</reference>
<dbReference type="GO" id="GO:0000272">
    <property type="term" value="P:polysaccharide catabolic process"/>
    <property type="evidence" value="ECO:0007669"/>
    <property type="project" value="InterPro"/>
</dbReference>
<dbReference type="InterPro" id="IPR002105">
    <property type="entry name" value="Dockerin_1_rpt"/>
</dbReference>
<dbReference type="Pfam" id="PF00404">
    <property type="entry name" value="Dockerin_1"/>
    <property type="match status" value="1"/>
</dbReference>
<dbReference type="PANTHER" id="PTHR30383">
    <property type="entry name" value="THIOESTERASE 1/PROTEASE 1/LYSOPHOSPHOLIPASE L1"/>
    <property type="match status" value="1"/>
</dbReference>
<dbReference type="InterPro" id="IPR016134">
    <property type="entry name" value="Dockerin_dom"/>
</dbReference>
<accession>G8LWM6</accession>
<dbReference type="GO" id="GO:0004622">
    <property type="term" value="F:phosphatidylcholine lysophospholipase activity"/>
    <property type="evidence" value="ECO:0007669"/>
    <property type="project" value="TreeGrafter"/>
</dbReference>
<evidence type="ECO:0000259" key="2">
    <source>
        <dbReference type="PROSITE" id="PS51766"/>
    </source>
</evidence>
<dbReference type="RefSeq" id="WP_014255274.1">
    <property type="nucleotide sequence ID" value="NC_016627.1"/>
</dbReference>
<dbReference type="PROSITE" id="PS00448">
    <property type="entry name" value="CLOS_CELLULOSOME_RPT"/>
    <property type="match status" value="1"/>
</dbReference>
<dbReference type="HOGENOM" id="CLU_454706_0_0_9"/>
<keyword evidence="4" id="KW-1185">Reference proteome</keyword>
<gene>
    <name evidence="3" type="ordered locus">Clocl_2097</name>
</gene>
<dbReference type="AlphaFoldDB" id="G8LWM6"/>
<feature type="domain" description="Dockerin" evidence="2">
    <location>
        <begin position="534"/>
        <end position="600"/>
    </location>
</feature>
<dbReference type="Proteomes" id="UP000005435">
    <property type="component" value="Chromosome"/>
</dbReference>